<protein>
    <submittedName>
        <fullName evidence="1">Uncharacterized protein</fullName>
    </submittedName>
</protein>
<reference evidence="1" key="2">
    <citation type="submission" date="2020-11" db="EMBL/GenBank/DDBJ databases">
        <authorList>
            <person name="McCartney M.A."/>
            <person name="Auch B."/>
            <person name="Kono T."/>
            <person name="Mallez S."/>
            <person name="Becker A."/>
            <person name="Gohl D.M."/>
            <person name="Silverstein K.A.T."/>
            <person name="Koren S."/>
            <person name="Bechman K.B."/>
            <person name="Herman A."/>
            <person name="Abrahante J.E."/>
            <person name="Garbe J."/>
        </authorList>
    </citation>
    <scope>NUCLEOTIDE SEQUENCE</scope>
    <source>
        <strain evidence="1">Duluth1</strain>
        <tissue evidence="1">Whole animal</tissue>
    </source>
</reference>
<accession>A0A9D4JGQ6</accession>
<proteinExistence type="predicted"/>
<gene>
    <name evidence="1" type="ORF">DPMN_136448</name>
</gene>
<sequence>MIRYFDVKKRTFEFDSHNDILLGLKDSSDKLSLQSLWNRLAPFKYGDKVVLRGRYKLGIDSSIIQRWFTDPLSRTVIHISSVPKEDCMKDVCLIVLPLLCLNLVSLIHSAPSRAS</sequence>
<reference evidence="1" key="1">
    <citation type="journal article" date="2019" name="bioRxiv">
        <title>The Genome of the Zebra Mussel, Dreissena polymorpha: A Resource for Invasive Species Research.</title>
        <authorList>
            <person name="McCartney M.A."/>
            <person name="Auch B."/>
            <person name="Kono T."/>
            <person name="Mallez S."/>
            <person name="Zhang Y."/>
            <person name="Obille A."/>
            <person name="Becker A."/>
            <person name="Abrahante J.E."/>
            <person name="Garbe J."/>
            <person name="Badalamenti J.P."/>
            <person name="Herman A."/>
            <person name="Mangelson H."/>
            <person name="Liachko I."/>
            <person name="Sullivan S."/>
            <person name="Sone E.D."/>
            <person name="Koren S."/>
            <person name="Silverstein K.A.T."/>
            <person name="Beckman K.B."/>
            <person name="Gohl D.M."/>
        </authorList>
    </citation>
    <scope>NUCLEOTIDE SEQUENCE</scope>
    <source>
        <strain evidence="1">Duluth1</strain>
        <tissue evidence="1">Whole animal</tissue>
    </source>
</reference>
<comment type="caution">
    <text evidence="1">The sequence shown here is derived from an EMBL/GenBank/DDBJ whole genome shotgun (WGS) entry which is preliminary data.</text>
</comment>
<dbReference type="EMBL" id="JAIWYP010000006">
    <property type="protein sequence ID" value="KAH3808098.1"/>
    <property type="molecule type" value="Genomic_DNA"/>
</dbReference>
<organism evidence="1 2">
    <name type="scientific">Dreissena polymorpha</name>
    <name type="common">Zebra mussel</name>
    <name type="synonym">Mytilus polymorpha</name>
    <dbReference type="NCBI Taxonomy" id="45954"/>
    <lineage>
        <taxon>Eukaryota</taxon>
        <taxon>Metazoa</taxon>
        <taxon>Spiralia</taxon>
        <taxon>Lophotrochozoa</taxon>
        <taxon>Mollusca</taxon>
        <taxon>Bivalvia</taxon>
        <taxon>Autobranchia</taxon>
        <taxon>Heteroconchia</taxon>
        <taxon>Euheterodonta</taxon>
        <taxon>Imparidentia</taxon>
        <taxon>Neoheterodontei</taxon>
        <taxon>Myida</taxon>
        <taxon>Dreissenoidea</taxon>
        <taxon>Dreissenidae</taxon>
        <taxon>Dreissena</taxon>
    </lineage>
</organism>
<dbReference type="Proteomes" id="UP000828390">
    <property type="component" value="Unassembled WGS sequence"/>
</dbReference>
<name>A0A9D4JGQ6_DREPO</name>
<keyword evidence="2" id="KW-1185">Reference proteome</keyword>
<dbReference type="AlphaFoldDB" id="A0A9D4JGQ6"/>
<evidence type="ECO:0000313" key="1">
    <source>
        <dbReference type="EMBL" id="KAH3808098.1"/>
    </source>
</evidence>
<evidence type="ECO:0000313" key="2">
    <source>
        <dbReference type="Proteomes" id="UP000828390"/>
    </source>
</evidence>